<evidence type="ECO:0000313" key="2">
    <source>
        <dbReference type="EMBL" id="OLY85636.1"/>
    </source>
</evidence>
<protein>
    <submittedName>
        <fullName evidence="2">Striatin-4</fullName>
    </submittedName>
</protein>
<keyword evidence="1" id="KW-0175">Coiled coil</keyword>
<reference evidence="2 3" key="1">
    <citation type="journal article" date="2016" name="Mol. Biol. Evol.">
        <title>Genome-Wide Survey of Gut Fungi (Harpellales) Reveals the First Horizontally Transferred Ubiquitin Gene from a Mosquito Host.</title>
        <authorList>
            <person name="Wang Y."/>
            <person name="White M.M."/>
            <person name="Kvist S."/>
            <person name="Moncalvo J.M."/>
        </authorList>
    </citation>
    <scope>NUCLEOTIDE SEQUENCE [LARGE SCALE GENOMIC DNA]</scope>
    <source>
        <strain evidence="2 3">ALG-7-W6</strain>
    </source>
</reference>
<dbReference type="STRING" id="133383.A0A1R0H941"/>
<dbReference type="PANTHER" id="PTHR15653">
    <property type="entry name" value="STRIATIN"/>
    <property type="match status" value="1"/>
</dbReference>
<dbReference type="SMART" id="SM00320">
    <property type="entry name" value="WD40"/>
    <property type="match status" value="3"/>
</dbReference>
<evidence type="ECO:0000256" key="1">
    <source>
        <dbReference type="SAM" id="Coils"/>
    </source>
</evidence>
<accession>A0A1R0H941</accession>
<dbReference type="Gene3D" id="2.130.10.10">
    <property type="entry name" value="YVTN repeat-like/Quinoprotein amine dehydrogenase"/>
    <property type="match status" value="1"/>
</dbReference>
<dbReference type="EMBL" id="LSSL01000052">
    <property type="protein sequence ID" value="OLY85636.1"/>
    <property type="molecule type" value="Genomic_DNA"/>
</dbReference>
<dbReference type="OrthoDB" id="190105at2759"/>
<dbReference type="InterPro" id="IPR036322">
    <property type="entry name" value="WD40_repeat_dom_sf"/>
</dbReference>
<dbReference type="InterPro" id="IPR051488">
    <property type="entry name" value="WD_repeat_striatin"/>
</dbReference>
<dbReference type="AlphaFoldDB" id="A0A1R0H941"/>
<dbReference type="InterPro" id="IPR001680">
    <property type="entry name" value="WD40_rpt"/>
</dbReference>
<proteinExistence type="predicted"/>
<comment type="caution">
    <text evidence="2">The sequence shown here is derived from an EMBL/GenBank/DDBJ whole genome shotgun (WGS) entry which is preliminary data.</text>
</comment>
<keyword evidence="3" id="KW-1185">Reference proteome</keyword>
<gene>
    <name evidence="2" type="ORF">AYI68_g171</name>
</gene>
<dbReference type="Pfam" id="PF00400">
    <property type="entry name" value="WD40"/>
    <property type="match status" value="3"/>
</dbReference>
<evidence type="ECO:0000313" key="3">
    <source>
        <dbReference type="Proteomes" id="UP000187455"/>
    </source>
</evidence>
<sequence>MDDKPPQDPISIPTALDSIFSEWRKMEKQLEKYRREQVKSMTKILNLQKKNSSLEQQNSFYRSKIDMLIDKCDRDSSKYIYASSLFFTNFLFFLLNPYPPINFILQIRENDVQKISEILKNTKLNEILDPESSIPPCSLSTINSSNGHEMGLNYVDSSTTRPPTSFNNGVPLSISTFGHLNKTLKKYIRNPKWSKLDTLFGDKDKIMSIDFAKNDASDLLTLVTGGEDGMVSVFKDGQAPLNKTSTSNMDVEFRLRGHMGCITTVVIDPISNRIYSAGVDNTLCIYNPLSSSSAIKNYYFASNILRDLHSDVIWDLDIYSYNKSNSSDSDNSAISLLSSASADGTCKVWDISSELPSLIGSYSSPHGN</sequence>
<dbReference type="SUPFAM" id="SSF50978">
    <property type="entry name" value="WD40 repeat-like"/>
    <property type="match status" value="1"/>
</dbReference>
<feature type="coiled-coil region" evidence="1">
    <location>
        <begin position="16"/>
        <end position="64"/>
    </location>
</feature>
<name>A0A1R0H941_9FUNG</name>
<organism evidence="2 3">
    <name type="scientific">Smittium mucronatum</name>
    <dbReference type="NCBI Taxonomy" id="133383"/>
    <lineage>
        <taxon>Eukaryota</taxon>
        <taxon>Fungi</taxon>
        <taxon>Fungi incertae sedis</taxon>
        <taxon>Zoopagomycota</taxon>
        <taxon>Kickxellomycotina</taxon>
        <taxon>Harpellomycetes</taxon>
        <taxon>Harpellales</taxon>
        <taxon>Legeriomycetaceae</taxon>
        <taxon>Smittium</taxon>
    </lineage>
</organism>
<dbReference type="InterPro" id="IPR015943">
    <property type="entry name" value="WD40/YVTN_repeat-like_dom_sf"/>
</dbReference>
<dbReference type="Proteomes" id="UP000187455">
    <property type="component" value="Unassembled WGS sequence"/>
</dbReference>
<dbReference type="PANTHER" id="PTHR15653:SF0">
    <property type="entry name" value="CONNECTOR OF KINASE TO AP-1, ISOFORM E"/>
    <property type="match status" value="1"/>
</dbReference>